<evidence type="ECO:0000313" key="1">
    <source>
        <dbReference type="EMBL" id="RON71495.1"/>
    </source>
</evidence>
<dbReference type="EMBL" id="MOBU01000003">
    <property type="protein sequence ID" value="RON71495.1"/>
    <property type="molecule type" value="Genomic_DNA"/>
</dbReference>
<proteinExistence type="predicted"/>
<dbReference type="RefSeq" id="WP_123530359.1">
    <property type="nucleotide sequence ID" value="NZ_MOBU01000003.1"/>
</dbReference>
<organism evidence="1 2">
    <name type="scientific">Pseudomonas fluorescens</name>
    <dbReference type="NCBI Taxonomy" id="294"/>
    <lineage>
        <taxon>Bacteria</taxon>
        <taxon>Pseudomonadati</taxon>
        <taxon>Pseudomonadota</taxon>
        <taxon>Gammaproteobacteria</taxon>
        <taxon>Pseudomonadales</taxon>
        <taxon>Pseudomonadaceae</taxon>
        <taxon>Pseudomonas</taxon>
    </lineage>
</organism>
<sequence length="79" mass="9047">MNRPYSLSEDEFHKLERAQESITLMSILFGEVQRSTTYTPQMIASFLDALGEDISVVIQSMIHEVKNDRFESRGASHVQ</sequence>
<reference evidence="1 2" key="1">
    <citation type="submission" date="2016-10" db="EMBL/GenBank/DDBJ databases">
        <title>Comparative genome analysis of multiple Pseudomonas spp. focuses on biocontrol and plant growth promoting traits.</title>
        <authorList>
            <person name="Tao X.-Y."/>
            <person name="Taylor C.G."/>
        </authorList>
    </citation>
    <scope>NUCLEOTIDE SEQUENCE [LARGE SCALE GENOMIC DNA]</scope>
    <source>
        <strain evidence="1 2">24D3</strain>
    </source>
</reference>
<gene>
    <name evidence="1" type="ORF">BK671_04850</name>
</gene>
<name>A0A423LT73_PSEFL</name>
<dbReference type="AlphaFoldDB" id="A0A423LT73"/>
<accession>A0A423LT73</accession>
<dbReference type="Proteomes" id="UP000285757">
    <property type="component" value="Unassembled WGS sequence"/>
</dbReference>
<protein>
    <submittedName>
        <fullName evidence="1">Uncharacterized protein</fullName>
    </submittedName>
</protein>
<comment type="caution">
    <text evidence="1">The sequence shown here is derived from an EMBL/GenBank/DDBJ whole genome shotgun (WGS) entry which is preliminary data.</text>
</comment>
<evidence type="ECO:0000313" key="2">
    <source>
        <dbReference type="Proteomes" id="UP000285757"/>
    </source>
</evidence>